<feature type="compositionally biased region" description="Polar residues" evidence="1">
    <location>
        <begin position="222"/>
        <end position="239"/>
    </location>
</feature>
<reference evidence="3" key="1">
    <citation type="journal article" date="2020" name="bioRxiv">
        <title>Hybrid origin of Populus tomentosa Carr. identified through genome sequencing and phylogenomic analysis.</title>
        <authorList>
            <person name="An X."/>
            <person name="Gao K."/>
            <person name="Chen Z."/>
            <person name="Li J."/>
            <person name="Yang X."/>
            <person name="Yang X."/>
            <person name="Zhou J."/>
            <person name="Guo T."/>
            <person name="Zhao T."/>
            <person name="Huang S."/>
            <person name="Miao D."/>
            <person name="Khan W.U."/>
            <person name="Rao P."/>
            <person name="Ye M."/>
            <person name="Lei B."/>
            <person name="Liao W."/>
            <person name="Wang J."/>
            <person name="Ji L."/>
            <person name="Li Y."/>
            <person name="Guo B."/>
            <person name="Mustafa N.S."/>
            <person name="Li S."/>
            <person name="Yun Q."/>
            <person name="Keller S.R."/>
            <person name="Mao J."/>
            <person name="Zhang R."/>
            <person name="Strauss S.H."/>
        </authorList>
    </citation>
    <scope>NUCLEOTIDE SEQUENCE</scope>
    <source>
        <strain evidence="3">GM15</strain>
        <tissue evidence="3">Leaf</tissue>
    </source>
</reference>
<sequence>MFQQNQTRLPLTLTVEVELVSRQQQAFTPLRLLGSERNGIIIVLSIPDSDLNFPAQNFVIGSVQAEGFVQRSHVPKFGNWESEENVPYTAYFDKARKGRGGKMINPNDPQENPDLVSDYAAPDQAPPFRAKAPPEEAAGQGAVRQAHEHRTSREESELKQFPNSPARNENLNRRASYESAPQRYGGRGPSFGEAHRRPARSSIGSENSMEQSPIHNHARISGRNSGAPSPSWEGKNSNEGIHGTPGRSRLRPKGDESPDKGAAVPKFGDWDENNPSSADGYTHIFNKVREERQIGEGKMPGMPTESSYAPDRKRTPSDSAKVFHDALVAAFHGAETEAFQIVVNYEIFTKLKCFPSVLLVFAGSSDVYVCASKRCEPFDWPGLTLIDFMQQLQHLNHDLVLYATDFQDRYTPCKMPASDGFAFICIMSQTSHQVSNKA</sequence>
<evidence type="ECO:0000313" key="4">
    <source>
        <dbReference type="Proteomes" id="UP000886885"/>
    </source>
</evidence>
<protein>
    <recommendedName>
        <fullName evidence="2">RIN4 pathogenic type III effector avirulence factor Avr cleavage site domain-containing protein</fullName>
    </recommendedName>
</protein>
<comment type="caution">
    <text evidence="3">The sequence shown here is derived from an EMBL/GenBank/DDBJ whole genome shotgun (WGS) entry which is preliminary data.</text>
</comment>
<organism evidence="3 4">
    <name type="scientific">Populus tomentosa</name>
    <name type="common">Chinese white poplar</name>
    <dbReference type="NCBI Taxonomy" id="118781"/>
    <lineage>
        <taxon>Eukaryota</taxon>
        <taxon>Viridiplantae</taxon>
        <taxon>Streptophyta</taxon>
        <taxon>Embryophyta</taxon>
        <taxon>Tracheophyta</taxon>
        <taxon>Spermatophyta</taxon>
        <taxon>Magnoliopsida</taxon>
        <taxon>eudicotyledons</taxon>
        <taxon>Gunneridae</taxon>
        <taxon>Pentapetalae</taxon>
        <taxon>rosids</taxon>
        <taxon>fabids</taxon>
        <taxon>Malpighiales</taxon>
        <taxon>Salicaceae</taxon>
        <taxon>Saliceae</taxon>
        <taxon>Populus</taxon>
    </lineage>
</organism>
<feature type="compositionally biased region" description="Polar residues" evidence="1">
    <location>
        <begin position="202"/>
        <end position="214"/>
    </location>
</feature>
<dbReference type="InterPro" id="IPR040387">
    <property type="entry name" value="RIN4/NOI4"/>
</dbReference>
<dbReference type="OrthoDB" id="1109067at2759"/>
<dbReference type="InterPro" id="IPR008700">
    <property type="entry name" value="TypeIII_avirulence_cleave"/>
</dbReference>
<keyword evidence="4" id="KW-1185">Reference proteome</keyword>
<dbReference type="PANTHER" id="PTHR33159:SF6">
    <property type="entry name" value="RPM1-INTERACTING PROTEIN 4"/>
    <property type="match status" value="1"/>
</dbReference>
<feature type="domain" description="RIN4 pathogenic type III effector avirulence factor Avr cleavage site" evidence="2">
    <location>
        <begin position="71"/>
        <end position="99"/>
    </location>
</feature>
<feature type="region of interest" description="Disordered" evidence="1">
    <location>
        <begin position="97"/>
        <end position="315"/>
    </location>
</feature>
<feature type="compositionally biased region" description="Basic and acidic residues" evidence="1">
    <location>
        <begin position="145"/>
        <end position="158"/>
    </location>
</feature>
<evidence type="ECO:0000256" key="1">
    <source>
        <dbReference type="SAM" id="MobiDB-lite"/>
    </source>
</evidence>
<gene>
    <name evidence="3" type="ORF">POTOM_011095</name>
</gene>
<dbReference type="PANTHER" id="PTHR33159">
    <property type="entry name" value="RPM1-INTERACTING PROTEIN 4 (RIN4) FAMILY PROTEIN"/>
    <property type="match status" value="1"/>
</dbReference>
<dbReference type="Pfam" id="PF05627">
    <property type="entry name" value="AvrRpt-cleavage"/>
    <property type="match status" value="2"/>
</dbReference>
<dbReference type="EMBL" id="JAAWWB010000004">
    <property type="protein sequence ID" value="KAG6785365.1"/>
    <property type="molecule type" value="Genomic_DNA"/>
</dbReference>
<dbReference type="GO" id="GO:0005886">
    <property type="term" value="C:plasma membrane"/>
    <property type="evidence" value="ECO:0007669"/>
    <property type="project" value="TreeGrafter"/>
</dbReference>
<name>A0A8X8AR39_POPTO</name>
<dbReference type="AlphaFoldDB" id="A0A8X8AR39"/>
<accession>A0A8X8AR39</accession>
<evidence type="ECO:0000313" key="3">
    <source>
        <dbReference type="EMBL" id="KAG6785365.1"/>
    </source>
</evidence>
<feature type="domain" description="RIN4 pathogenic type III effector avirulence factor Avr cleavage site" evidence="2">
    <location>
        <begin position="260"/>
        <end position="293"/>
    </location>
</feature>
<evidence type="ECO:0000259" key="2">
    <source>
        <dbReference type="Pfam" id="PF05627"/>
    </source>
</evidence>
<dbReference type="Proteomes" id="UP000886885">
    <property type="component" value="Chromosome 2D"/>
</dbReference>
<proteinExistence type="predicted"/>